<organism evidence="2 3">
    <name type="scientific">Henriciella algicola</name>
    <dbReference type="NCBI Taxonomy" id="1608422"/>
    <lineage>
        <taxon>Bacteria</taxon>
        <taxon>Pseudomonadati</taxon>
        <taxon>Pseudomonadota</taxon>
        <taxon>Alphaproteobacteria</taxon>
        <taxon>Hyphomonadales</taxon>
        <taxon>Hyphomonadaceae</taxon>
        <taxon>Henriciella</taxon>
    </lineage>
</organism>
<dbReference type="EMBL" id="QWGA01000003">
    <property type="protein sequence ID" value="RIJ31983.1"/>
    <property type="molecule type" value="Genomic_DNA"/>
</dbReference>
<feature type="transmembrane region" description="Helical" evidence="1">
    <location>
        <begin position="31"/>
        <end position="49"/>
    </location>
</feature>
<sequence length="208" mass="21694">MKMSKSMNDDLAYVRSLAEAGADAPLLGGRFLVWWGGLVTAAYLGHYLIGSGMLGVGMEALGIMWAGFIVIGLSGYFLLAKAFPHDKPGQSSEGNRVSATVWMAAGFVLGSFFFGVTVKSFLNGAASSGFTWSIPLVLGVYGIAQLVSGEIAKVGWLKLAGYVAIAFVGLTILIIDTAELYLAAAFAAACSVLIPGLLMLRDEPSGVV</sequence>
<feature type="transmembrane region" description="Helical" evidence="1">
    <location>
        <begin position="156"/>
        <end position="175"/>
    </location>
</feature>
<keyword evidence="1" id="KW-0812">Transmembrane</keyword>
<comment type="caution">
    <text evidence="2">The sequence shown here is derived from an EMBL/GenBank/DDBJ whole genome shotgun (WGS) entry which is preliminary data.</text>
</comment>
<keyword evidence="3" id="KW-1185">Reference proteome</keyword>
<name>A0A399RNL8_9PROT</name>
<keyword evidence="1" id="KW-0472">Membrane</keyword>
<proteinExistence type="predicted"/>
<feature type="transmembrane region" description="Helical" evidence="1">
    <location>
        <begin position="99"/>
        <end position="118"/>
    </location>
</feature>
<reference evidence="2 3" key="1">
    <citation type="submission" date="2018-08" db="EMBL/GenBank/DDBJ databases">
        <title>Henriciella mobilis sp. nov., isolated from seawater.</title>
        <authorList>
            <person name="Cheng H."/>
            <person name="Wu Y.-H."/>
            <person name="Xu X.-W."/>
            <person name="Guo L.-L."/>
        </authorList>
    </citation>
    <scope>NUCLEOTIDE SEQUENCE [LARGE SCALE GENOMIC DNA]</scope>
    <source>
        <strain evidence="2 3">CCUG67844</strain>
    </source>
</reference>
<evidence type="ECO:0000313" key="3">
    <source>
        <dbReference type="Proteomes" id="UP000265845"/>
    </source>
</evidence>
<dbReference type="AlphaFoldDB" id="A0A399RNL8"/>
<dbReference type="Proteomes" id="UP000265845">
    <property type="component" value="Unassembled WGS sequence"/>
</dbReference>
<keyword evidence="1" id="KW-1133">Transmembrane helix</keyword>
<feature type="transmembrane region" description="Helical" evidence="1">
    <location>
        <begin position="61"/>
        <end position="79"/>
    </location>
</feature>
<evidence type="ECO:0000256" key="1">
    <source>
        <dbReference type="SAM" id="Phobius"/>
    </source>
</evidence>
<feature type="transmembrane region" description="Helical" evidence="1">
    <location>
        <begin position="181"/>
        <end position="200"/>
    </location>
</feature>
<protein>
    <submittedName>
        <fullName evidence="2">Uncharacterized protein</fullName>
    </submittedName>
</protein>
<feature type="transmembrane region" description="Helical" evidence="1">
    <location>
        <begin position="124"/>
        <end position="144"/>
    </location>
</feature>
<gene>
    <name evidence="2" type="ORF">D1222_07040</name>
</gene>
<accession>A0A399RNL8</accession>
<evidence type="ECO:0000313" key="2">
    <source>
        <dbReference type="EMBL" id="RIJ31983.1"/>
    </source>
</evidence>